<evidence type="ECO:0000256" key="2">
    <source>
        <dbReference type="ARBA" id="ARBA00022475"/>
    </source>
</evidence>
<organism evidence="9">
    <name type="scientific">Sphingobacterium sp. (strain 21)</name>
    <dbReference type="NCBI Taxonomy" id="743722"/>
    <lineage>
        <taxon>Bacteria</taxon>
        <taxon>Pseudomonadati</taxon>
        <taxon>Bacteroidota</taxon>
        <taxon>Sphingobacteriia</taxon>
        <taxon>Sphingobacteriales</taxon>
        <taxon>Sphingobacteriaceae</taxon>
        <taxon>Sphingobacterium</taxon>
    </lineage>
</organism>
<keyword evidence="6 7" id="KW-0472">Membrane</keyword>
<dbReference type="KEGG" id="shg:Sph21_4062"/>
<dbReference type="EMBL" id="CP002584">
    <property type="protein sequence ID" value="ADZ80596.1"/>
    <property type="molecule type" value="Genomic_DNA"/>
</dbReference>
<dbReference type="Gene3D" id="1.20.144.10">
    <property type="entry name" value="Phosphatidic acid phosphatase type 2/haloperoxidase"/>
    <property type="match status" value="1"/>
</dbReference>
<feature type="transmembrane region" description="Helical" evidence="7">
    <location>
        <begin position="173"/>
        <end position="190"/>
    </location>
</feature>
<evidence type="ECO:0000256" key="6">
    <source>
        <dbReference type="ARBA" id="ARBA00023136"/>
    </source>
</evidence>
<dbReference type="GO" id="GO:0005886">
    <property type="term" value="C:plasma membrane"/>
    <property type="evidence" value="ECO:0007669"/>
    <property type="project" value="UniProtKB-SubCell"/>
</dbReference>
<dbReference type="GO" id="GO:0016787">
    <property type="term" value="F:hydrolase activity"/>
    <property type="evidence" value="ECO:0007669"/>
    <property type="project" value="UniProtKB-KW"/>
</dbReference>
<dbReference type="InterPro" id="IPR000326">
    <property type="entry name" value="PAP2/HPO"/>
</dbReference>
<evidence type="ECO:0000256" key="1">
    <source>
        <dbReference type="ARBA" id="ARBA00004651"/>
    </source>
</evidence>
<dbReference type="SUPFAM" id="SSF48317">
    <property type="entry name" value="Acid phosphatase/Vanadium-dependent haloperoxidase"/>
    <property type="match status" value="1"/>
</dbReference>
<keyword evidence="2" id="KW-1003">Cell membrane</keyword>
<dbReference type="Pfam" id="PF01569">
    <property type="entry name" value="PAP2"/>
    <property type="match status" value="1"/>
</dbReference>
<feature type="transmembrane region" description="Helical" evidence="7">
    <location>
        <begin position="145"/>
        <end position="167"/>
    </location>
</feature>
<name>F4C8I8_SPHS2</name>
<dbReference type="OrthoDB" id="9773582at2"/>
<evidence type="ECO:0000256" key="3">
    <source>
        <dbReference type="ARBA" id="ARBA00022692"/>
    </source>
</evidence>
<dbReference type="eggNOG" id="COG0671">
    <property type="taxonomic scope" value="Bacteria"/>
</dbReference>
<protein>
    <submittedName>
        <fullName evidence="9">Phosphoesterase PA-phosphatase related protein</fullName>
    </submittedName>
</protein>
<evidence type="ECO:0000256" key="4">
    <source>
        <dbReference type="ARBA" id="ARBA00022801"/>
    </source>
</evidence>
<evidence type="ECO:0000256" key="5">
    <source>
        <dbReference type="ARBA" id="ARBA00022989"/>
    </source>
</evidence>
<dbReference type="PANTHER" id="PTHR14969:SF62">
    <property type="entry name" value="DECAPRENYLPHOSPHORYL-5-PHOSPHORIBOSE PHOSPHATASE RV3807C-RELATED"/>
    <property type="match status" value="1"/>
</dbReference>
<keyword evidence="4" id="KW-0378">Hydrolase</keyword>
<dbReference type="SMART" id="SM00014">
    <property type="entry name" value="acidPPc"/>
    <property type="match status" value="1"/>
</dbReference>
<dbReference type="InterPro" id="IPR036938">
    <property type="entry name" value="PAP2/HPO_sf"/>
</dbReference>
<comment type="subcellular location">
    <subcellularLocation>
        <location evidence="1">Cell membrane</location>
        <topology evidence="1">Multi-pass membrane protein</topology>
    </subcellularLocation>
</comment>
<evidence type="ECO:0000313" key="9">
    <source>
        <dbReference type="EMBL" id="ADZ80596.1"/>
    </source>
</evidence>
<reference evidence="9" key="1">
    <citation type="submission" date="2011-03" db="EMBL/GenBank/DDBJ databases">
        <title>Complete sequence of Sphingobacterium sp. 21.</title>
        <authorList>
            <consortium name="US DOE Joint Genome Institute"/>
            <person name="Lucas S."/>
            <person name="Copeland A."/>
            <person name="Lapidus A."/>
            <person name="Cheng J.-F."/>
            <person name="Goodwin L."/>
            <person name="Pitluck S."/>
            <person name="Davenport K."/>
            <person name="Detter J.C."/>
            <person name="Han C."/>
            <person name="Tapia R."/>
            <person name="Land M."/>
            <person name="Hauser L."/>
            <person name="Kyrpides N."/>
            <person name="Ivanova N."/>
            <person name="Ovchinnikova G."/>
            <person name="Pagani I."/>
            <person name="Siebers A.K."/>
            <person name="Allgaier M."/>
            <person name="Thelen M.P."/>
            <person name="Hugenholtz P."/>
            <person name="Woyke T."/>
        </authorList>
    </citation>
    <scope>NUCLEOTIDE SEQUENCE</scope>
    <source>
        <strain evidence="9">21</strain>
    </source>
</reference>
<evidence type="ECO:0000256" key="7">
    <source>
        <dbReference type="SAM" id="Phobius"/>
    </source>
</evidence>
<dbReference type="PATRIC" id="fig|743722.3.peg.4329"/>
<dbReference type="PANTHER" id="PTHR14969">
    <property type="entry name" value="SPHINGOSINE-1-PHOSPHATE PHOSPHOHYDROLASE"/>
    <property type="match status" value="1"/>
</dbReference>
<evidence type="ECO:0000259" key="8">
    <source>
        <dbReference type="SMART" id="SM00014"/>
    </source>
</evidence>
<sequence length="192" mass="20866">MKIYTIVFLFFCTSNLFGQSTVDQIDLRILENLAAKRSEQETKAMRIISDANNYVNAAIPAGLFVAGVIDGNKEMRQNAVYIASSTAITALLNFGLKKIFKRPRPFIAHIGFKAVYQPSSYSFPSGHTSASFSTATALSRAYPKWYIVAPSFIWAGTVGYSRMYLGVHNPSDVAAGAILGAGSAFGMGFIRP</sequence>
<dbReference type="HOGENOM" id="CLU_072573_10_3_10"/>
<feature type="domain" description="Phosphatidic acid phosphatase type 2/haloperoxidase" evidence="8">
    <location>
        <begin position="79"/>
        <end position="188"/>
    </location>
</feature>
<gene>
    <name evidence="9" type="ordered locus">Sph21_4062</name>
</gene>
<dbReference type="STRING" id="743722.Sph21_4062"/>
<dbReference type="AlphaFoldDB" id="F4C8I8"/>
<keyword evidence="5 7" id="KW-1133">Transmembrane helix</keyword>
<proteinExistence type="predicted"/>
<dbReference type="CDD" id="cd03392">
    <property type="entry name" value="PAP2_like_2"/>
    <property type="match status" value="1"/>
</dbReference>
<accession>F4C8I8</accession>
<feature type="transmembrane region" description="Helical" evidence="7">
    <location>
        <begin position="79"/>
        <end position="96"/>
    </location>
</feature>
<keyword evidence="3 7" id="KW-0812">Transmembrane</keyword>